<sequence length="272" mass="29232">MKHPLSLRRAVLLATSCALLQHGGFALAAQGEEAAPIAGTRPAMNTLTPQPVADALRDAAMGVAAPSSAASFASASGAASSSAIPSAIPSASASASSPDTASEAQGNVAELMQMIQDAKLSELRTTYNGSYGASLFFYPREVTYYIALFQDKHFWRVIKSADAGRAEAIYAGFVQQTAQLSEVEIQRTLLQAQKSYIQDVIALSEERAKRLQADLEVARSQQAKVNDYQRQTQSEAAALREEKERAQAQLRQVQGQVMQLQRQTEMGLPGLR</sequence>
<protein>
    <submittedName>
        <fullName evidence="3">Putative exported lipoprotein</fullName>
    </submittedName>
</protein>
<evidence type="ECO:0000256" key="1">
    <source>
        <dbReference type="SAM" id="Coils"/>
    </source>
</evidence>
<evidence type="ECO:0000256" key="2">
    <source>
        <dbReference type="SAM" id="SignalP"/>
    </source>
</evidence>
<evidence type="ECO:0000313" key="3">
    <source>
        <dbReference type="EMBL" id="ADN58583.1"/>
    </source>
</evidence>
<feature type="chain" id="PRO_5003151706" evidence="2">
    <location>
        <begin position="29"/>
        <end position="272"/>
    </location>
</feature>
<dbReference type="Pfam" id="PF11180">
    <property type="entry name" value="DUF2968"/>
    <property type="match status" value="1"/>
</dbReference>
<proteinExistence type="predicted"/>
<dbReference type="HOGENOM" id="CLU_064077_1_0_4"/>
<dbReference type="EMBL" id="CP002217">
    <property type="protein sequence ID" value="ADN58583.1"/>
    <property type="molecule type" value="Genomic_DNA"/>
</dbReference>
<accession>E1T6C5</accession>
<feature type="signal peptide" evidence="2">
    <location>
        <begin position="1"/>
        <end position="28"/>
    </location>
</feature>
<gene>
    <name evidence="3" type="ordered locus">BC1003_2630</name>
</gene>
<dbReference type="eggNOG" id="ENOG5031JPS">
    <property type="taxonomic scope" value="Bacteria"/>
</dbReference>
<dbReference type="AlphaFoldDB" id="E1T6C5"/>
<keyword evidence="1" id="KW-0175">Coiled coil</keyword>
<dbReference type="KEGG" id="bgf:BC1003_2630"/>
<keyword evidence="3" id="KW-0449">Lipoprotein</keyword>
<organism evidence="3">
    <name type="scientific">Burkholderia sp. (strain CCGE1003)</name>
    <dbReference type="NCBI Taxonomy" id="640512"/>
    <lineage>
        <taxon>Bacteria</taxon>
        <taxon>Pseudomonadati</taxon>
        <taxon>Pseudomonadota</taxon>
        <taxon>Betaproteobacteria</taxon>
        <taxon>Burkholderiales</taxon>
        <taxon>Burkholderiaceae</taxon>
        <taxon>Burkholderia</taxon>
    </lineage>
</organism>
<dbReference type="InterPro" id="IPR021350">
    <property type="entry name" value="DUF2968"/>
</dbReference>
<feature type="coiled-coil region" evidence="1">
    <location>
        <begin position="201"/>
        <end position="263"/>
    </location>
</feature>
<dbReference type="OrthoDB" id="5952682at2"/>
<reference evidence="3" key="1">
    <citation type="submission" date="2010-09" db="EMBL/GenBank/DDBJ databases">
        <title>Complete sequence of chromosome1 of Burkholderia sp. CCGE1003.</title>
        <authorList>
            <consortium name="US DOE Joint Genome Institute"/>
            <person name="Lucas S."/>
            <person name="Copeland A."/>
            <person name="Lapidus A."/>
            <person name="Cheng J.-F."/>
            <person name="Bruce D."/>
            <person name="Goodwin L."/>
            <person name="Pitluck S."/>
            <person name="Daligault H."/>
            <person name="Davenport K."/>
            <person name="Detter J.C."/>
            <person name="Han C."/>
            <person name="Tapia R."/>
            <person name="Land M."/>
            <person name="Hauser L."/>
            <person name="Jeffries C."/>
            <person name="Kyrpides N."/>
            <person name="Ivanova N."/>
            <person name="Ovchinnikova G."/>
            <person name="Martinez-Romero E."/>
            <person name="Rogel M.A."/>
            <person name="Auchtung J."/>
            <person name="Tiedje J.M."/>
            <person name="Woyke T."/>
        </authorList>
    </citation>
    <scope>NUCLEOTIDE SEQUENCE</scope>
    <source>
        <strain evidence="3">CCGE1003</strain>
    </source>
</reference>
<keyword evidence="2" id="KW-0732">Signal</keyword>
<name>E1T6C5_BURSG</name>